<comment type="similarity">
    <text evidence="1">Belongs to the RMD1/sif2 family.</text>
</comment>
<dbReference type="InterPro" id="IPR051624">
    <property type="entry name" value="RMD1/Sad1-interacting"/>
</dbReference>
<evidence type="ECO:0000313" key="5">
    <source>
        <dbReference type="EMBL" id="KAK4100681.1"/>
    </source>
</evidence>
<dbReference type="AlphaFoldDB" id="A0AAN6Q479"/>
<keyword evidence="6" id="KW-1185">Reference proteome</keyword>
<dbReference type="EMBL" id="MU863639">
    <property type="protein sequence ID" value="KAK4100681.1"/>
    <property type="molecule type" value="Genomic_DNA"/>
</dbReference>
<keyword evidence="3" id="KW-0472">Membrane</keyword>
<accession>A0AAN6Q479</accession>
<name>A0AAN6Q479_9PEZI</name>
<feature type="domain" description="DUF155" evidence="4">
    <location>
        <begin position="325"/>
        <end position="507"/>
    </location>
</feature>
<dbReference type="InterPro" id="IPR003734">
    <property type="entry name" value="DUF155"/>
</dbReference>
<reference evidence="5" key="2">
    <citation type="submission" date="2023-05" db="EMBL/GenBank/DDBJ databases">
        <authorList>
            <consortium name="Lawrence Berkeley National Laboratory"/>
            <person name="Steindorff A."/>
            <person name="Hensen N."/>
            <person name="Bonometti L."/>
            <person name="Westerberg I."/>
            <person name="Brannstrom I.O."/>
            <person name="Guillou S."/>
            <person name="Cros-Aarteil S."/>
            <person name="Calhoun S."/>
            <person name="Haridas S."/>
            <person name="Kuo A."/>
            <person name="Mondo S."/>
            <person name="Pangilinan J."/>
            <person name="Riley R."/>
            <person name="Labutti K."/>
            <person name="Andreopoulos B."/>
            <person name="Lipzen A."/>
            <person name="Chen C."/>
            <person name="Yanf M."/>
            <person name="Daum C."/>
            <person name="Ng V."/>
            <person name="Clum A."/>
            <person name="Ohm R."/>
            <person name="Martin F."/>
            <person name="Silar P."/>
            <person name="Natvig D."/>
            <person name="Lalanne C."/>
            <person name="Gautier V."/>
            <person name="Ament-Velasquez S.L."/>
            <person name="Kruys A."/>
            <person name="Hutchinson M.I."/>
            <person name="Powell A.J."/>
            <person name="Barry K."/>
            <person name="Miller A.N."/>
            <person name="Grigoriev I.V."/>
            <person name="Debuchy R."/>
            <person name="Gladieux P."/>
            <person name="Thoren M.H."/>
            <person name="Johannesson H."/>
        </authorList>
    </citation>
    <scope>NUCLEOTIDE SEQUENCE</scope>
    <source>
        <strain evidence="5">CBS 757.83</strain>
    </source>
</reference>
<evidence type="ECO:0000259" key="4">
    <source>
        <dbReference type="Pfam" id="PF02582"/>
    </source>
</evidence>
<feature type="transmembrane region" description="Helical" evidence="3">
    <location>
        <begin position="532"/>
        <end position="553"/>
    </location>
</feature>
<dbReference type="GO" id="GO:0005739">
    <property type="term" value="C:mitochondrion"/>
    <property type="evidence" value="ECO:0007669"/>
    <property type="project" value="UniProtKB-ARBA"/>
</dbReference>
<evidence type="ECO:0000313" key="6">
    <source>
        <dbReference type="Proteomes" id="UP001305647"/>
    </source>
</evidence>
<evidence type="ECO:0000256" key="3">
    <source>
        <dbReference type="SAM" id="Phobius"/>
    </source>
</evidence>
<proteinExistence type="inferred from homology"/>
<protein>
    <submittedName>
        <fullName evidence="5">DUF155-domain-containing protein</fullName>
    </submittedName>
</protein>
<keyword evidence="3" id="KW-0812">Transmembrane</keyword>
<dbReference type="Proteomes" id="UP001305647">
    <property type="component" value="Unassembled WGS sequence"/>
</dbReference>
<gene>
    <name evidence="5" type="ORF">N658DRAFT_524548</name>
</gene>
<keyword evidence="3" id="KW-1133">Transmembrane helix</keyword>
<feature type="region of interest" description="Disordered" evidence="2">
    <location>
        <begin position="75"/>
        <end position="95"/>
    </location>
</feature>
<dbReference type="Pfam" id="PF02582">
    <property type="entry name" value="DUF155"/>
    <property type="match status" value="1"/>
</dbReference>
<dbReference type="PANTHER" id="PTHR16255">
    <property type="entry name" value="REQUIRED FOR MEIOTIC NUCLEAR DIVISION PROTEIN 1 HOMOLOG"/>
    <property type="match status" value="1"/>
</dbReference>
<comment type="caution">
    <text evidence="5">The sequence shown here is derived from an EMBL/GenBank/DDBJ whole genome shotgun (WGS) entry which is preliminary data.</text>
</comment>
<evidence type="ECO:0000256" key="1">
    <source>
        <dbReference type="ARBA" id="ARBA00008306"/>
    </source>
</evidence>
<reference evidence="5" key="1">
    <citation type="journal article" date="2023" name="Mol. Phylogenet. Evol.">
        <title>Genome-scale phylogeny and comparative genomics of the fungal order Sordariales.</title>
        <authorList>
            <person name="Hensen N."/>
            <person name="Bonometti L."/>
            <person name="Westerberg I."/>
            <person name="Brannstrom I.O."/>
            <person name="Guillou S."/>
            <person name="Cros-Aarteil S."/>
            <person name="Calhoun S."/>
            <person name="Haridas S."/>
            <person name="Kuo A."/>
            <person name="Mondo S."/>
            <person name="Pangilinan J."/>
            <person name="Riley R."/>
            <person name="LaButti K."/>
            <person name="Andreopoulos B."/>
            <person name="Lipzen A."/>
            <person name="Chen C."/>
            <person name="Yan M."/>
            <person name="Daum C."/>
            <person name="Ng V."/>
            <person name="Clum A."/>
            <person name="Steindorff A."/>
            <person name="Ohm R.A."/>
            <person name="Martin F."/>
            <person name="Silar P."/>
            <person name="Natvig D.O."/>
            <person name="Lalanne C."/>
            <person name="Gautier V."/>
            <person name="Ament-Velasquez S.L."/>
            <person name="Kruys A."/>
            <person name="Hutchinson M.I."/>
            <person name="Powell A.J."/>
            <person name="Barry K."/>
            <person name="Miller A.N."/>
            <person name="Grigoriev I.V."/>
            <person name="Debuchy R."/>
            <person name="Gladieux P."/>
            <person name="Hiltunen Thoren M."/>
            <person name="Johannesson H."/>
        </authorList>
    </citation>
    <scope>NUCLEOTIDE SEQUENCE</scope>
    <source>
        <strain evidence="5">CBS 757.83</strain>
    </source>
</reference>
<feature type="region of interest" description="Disordered" evidence="2">
    <location>
        <begin position="1"/>
        <end position="38"/>
    </location>
</feature>
<dbReference type="PANTHER" id="PTHR16255:SF4">
    <property type="entry name" value="SPORULATION PROTEIN RMD8"/>
    <property type="match status" value="1"/>
</dbReference>
<sequence length="653" mass="71967">MASAKRGPSVLVTDSRERPTSHRAGPQRGLAGGSALPSTRLVSVDNVLQYSSDIPSGQPRGNPAHHRPVRHAMAMRRASQGGGLPTLASARTGQQIVPSRTTKVSEKLVLLPEAPGAGDEEGESDDELARRASVLRGEDETRPLNDEELDVLRKRGGIRGKSYAERLPKVQRGEKVSRLTAYCTAQAYKIKATADFVKTKHEAKTKIYDDCLYAVYHLPLLPGVDGYRLRSRPILKTPGTGKTVLDLEIERSERRDEHEGFWDEYSYGSQGLGGSPNTAPLLQQVTSAPDALEHSPSANAMGDAARVTVSPINRLVPDVKHFGELFVFSYGVVVFWNFTEHQEKDLLADLTFAENETGVSLATRPLEEDDFETEEFHFEYSPDVKRPRVFNDMITLLPRSDHMVKLTISHAIAQSTKLCFFEERMSETMLDAQHVPKRLALTGELKLTRTEIVKILGRLFKSRVDINLSSNILDVPNFFWDSEPTLHPLYVAVRDYLEIDPRIKVLNERCRVFLDLADILADSAAEAKMSHITWIIIILIVVSIIVTVTEVGLRFGMLSRGRGQNPTSTLQSKGGAAVVAQVAGGKPGGNVVAGGGDGDGAGDDDRRLVDLRRWLRTSNVSVEELRLWSRALSERQRATVCGGEFVGETYAGV</sequence>
<evidence type="ECO:0000256" key="2">
    <source>
        <dbReference type="SAM" id="MobiDB-lite"/>
    </source>
</evidence>
<organism evidence="5 6">
    <name type="scientific">Parathielavia hyrcaniae</name>
    <dbReference type="NCBI Taxonomy" id="113614"/>
    <lineage>
        <taxon>Eukaryota</taxon>
        <taxon>Fungi</taxon>
        <taxon>Dikarya</taxon>
        <taxon>Ascomycota</taxon>
        <taxon>Pezizomycotina</taxon>
        <taxon>Sordariomycetes</taxon>
        <taxon>Sordariomycetidae</taxon>
        <taxon>Sordariales</taxon>
        <taxon>Chaetomiaceae</taxon>
        <taxon>Parathielavia</taxon>
    </lineage>
</organism>